<accession>A0A841HHU9</accession>
<evidence type="ECO:0000313" key="1">
    <source>
        <dbReference type="EMBL" id="MBB6091645.1"/>
    </source>
</evidence>
<dbReference type="Proteomes" id="UP000588068">
    <property type="component" value="Unassembled WGS sequence"/>
</dbReference>
<keyword evidence="2" id="KW-1185">Reference proteome</keyword>
<dbReference type="InterPro" id="IPR042099">
    <property type="entry name" value="ANL_N_sf"/>
</dbReference>
<dbReference type="AlphaFoldDB" id="A0A841HHU9"/>
<dbReference type="PANTHER" id="PTHR36932:SF1">
    <property type="entry name" value="CAPSULAR POLYSACCHARIDE BIOSYNTHESIS PROTEIN"/>
    <property type="match status" value="1"/>
</dbReference>
<comment type="caution">
    <text evidence="1">The sequence shown here is derived from an EMBL/GenBank/DDBJ whole genome shotgun (WGS) entry which is preliminary data.</text>
</comment>
<dbReference type="GO" id="GO:0047475">
    <property type="term" value="F:phenylacetate-CoA ligase activity"/>
    <property type="evidence" value="ECO:0007669"/>
    <property type="project" value="UniProtKB-EC"/>
</dbReference>
<evidence type="ECO:0000313" key="2">
    <source>
        <dbReference type="Proteomes" id="UP000588068"/>
    </source>
</evidence>
<sequence length="449" mass="50951">MRVDQFVFRNLIYRPVTWIRGQNVFGYLGRLDKTQWLPADKIAAIQLERLQALLPTVRRDSPAYGRRLADSPRTIASLDDLHRIPTLSKQDLRSEKAELQSTNLPALCVSKTTGGSTGEPVTLLKTRYAMAWELAATWRGYSWAGIDIGDSQARFWGVAIDSKSRAKAQLIDFVCHRKRFSAFGFSRDSFPEYERRLKEFSPDWFYGYVSMVAEFARWYIESGRESPVQPRAVVTTSEVLSPDDRAAIATAFRTRVFNEYGCGELGTIAHECAEGRLHTSDENMIVEILDGERPCKPGEKGEMVITELNNTAMPLIRYRTGDFAAFAEEPCPCGRQLKVIDKLYGRAYDFILSPSGRKFHAEFLMYIFEEAQRHEIGIAQFQVRQTKIDTLEVLAVPSPGGFTPEAERSLVNRIRSLLGEDMTVNVTRVQRIERERSGKMRVIVGLPQA</sequence>
<dbReference type="InterPro" id="IPR053158">
    <property type="entry name" value="CapK_Type1_Caps_Biosynth"/>
</dbReference>
<dbReference type="PANTHER" id="PTHR36932">
    <property type="entry name" value="CAPSULAR POLYSACCHARIDE BIOSYNTHESIS PROTEIN"/>
    <property type="match status" value="1"/>
</dbReference>
<proteinExistence type="predicted"/>
<name>A0A841HHU9_9GAMM</name>
<keyword evidence="1" id="KW-0436">Ligase</keyword>
<organism evidence="1 2">
    <name type="scientific">Povalibacter uvarum</name>
    <dbReference type="NCBI Taxonomy" id="732238"/>
    <lineage>
        <taxon>Bacteria</taxon>
        <taxon>Pseudomonadati</taxon>
        <taxon>Pseudomonadota</taxon>
        <taxon>Gammaproteobacteria</taxon>
        <taxon>Steroidobacterales</taxon>
        <taxon>Steroidobacteraceae</taxon>
        <taxon>Povalibacter</taxon>
    </lineage>
</organism>
<dbReference type="SUPFAM" id="SSF56801">
    <property type="entry name" value="Acetyl-CoA synthetase-like"/>
    <property type="match status" value="1"/>
</dbReference>
<dbReference type="EC" id="6.2.1.30" evidence="1"/>
<dbReference type="RefSeq" id="WP_184329434.1">
    <property type="nucleotide sequence ID" value="NZ_JACHHZ010000001.1"/>
</dbReference>
<dbReference type="Gene3D" id="3.40.50.12780">
    <property type="entry name" value="N-terminal domain of ligase-like"/>
    <property type="match status" value="1"/>
</dbReference>
<gene>
    <name evidence="1" type="ORF">HNQ60_000491</name>
</gene>
<protein>
    <submittedName>
        <fullName evidence="1">Phenylacetate-CoA ligase</fullName>
        <ecNumber evidence="1">6.2.1.30</ecNumber>
    </submittedName>
</protein>
<reference evidence="1 2" key="1">
    <citation type="submission" date="2020-08" db="EMBL/GenBank/DDBJ databases">
        <title>Genomic Encyclopedia of Type Strains, Phase IV (KMG-IV): sequencing the most valuable type-strain genomes for metagenomic binning, comparative biology and taxonomic classification.</title>
        <authorList>
            <person name="Goeker M."/>
        </authorList>
    </citation>
    <scope>NUCLEOTIDE SEQUENCE [LARGE SCALE GENOMIC DNA]</scope>
    <source>
        <strain evidence="1 2">DSM 26723</strain>
    </source>
</reference>
<dbReference type="EMBL" id="JACHHZ010000001">
    <property type="protein sequence ID" value="MBB6091645.1"/>
    <property type="molecule type" value="Genomic_DNA"/>
</dbReference>